<dbReference type="Pfam" id="PF00675">
    <property type="entry name" value="Peptidase_M16"/>
    <property type="match status" value="1"/>
</dbReference>
<dbReference type="Gene3D" id="3.30.830.10">
    <property type="entry name" value="Metalloenzyme, LuxS/M16 peptidase-like"/>
    <property type="match status" value="4"/>
</dbReference>
<dbReference type="GO" id="GO:0004222">
    <property type="term" value="F:metalloendopeptidase activity"/>
    <property type="evidence" value="ECO:0007669"/>
    <property type="project" value="TreeGrafter"/>
</dbReference>
<evidence type="ECO:0000313" key="3">
    <source>
        <dbReference type="Proteomes" id="UP000008466"/>
    </source>
</evidence>
<dbReference type="InterPro" id="IPR007863">
    <property type="entry name" value="Peptidase_M16_C"/>
</dbReference>
<evidence type="ECO:0000259" key="1">
    <source>
        <dbReference type="SMART" id="SM01264"/>
    </source>
</evidence>
<dbReference type="EMBL" id="CP002541">
    <property type="protein sequence ID" value="ADY14117.1"/>
    <property type="molecule type" value="Genomic_DNA"/>
</dbReference>
<dbReference type="SMART" id="SM01264">
    <property type="entry name" value="M16C_associated"/>
    <property type="match status" value="1"/>
</dbReference>
<dbReference type="SUPFAM" id="SSF63411">
    <property type="entry name" value="LuxS/MPP-like metallohydrolase"/>
    <property type="match status" value="4"/>
</dbReference>
<dbReference type="KEGG" id="sbu:SpiBuddy_2298"/>
<gene>
    <name evidence="2" type="ordered locus">SpiBuddy_2298</name>
</gene>
<dbReference type="Proteomes" id="UP000008466">
    <property type="component" value="Chromosome"/>
</dbReference>
<dbReference type="RefSeq" id="WP_013607966.1">
    <property type="nucleotide sequence ID" value="NC_015152.1"/>
</dbReference>
<dbReference type="GO" id="GO:0016485">
    <property type="term" value="P:protein processing"/>
    <property type="evidence" value="ECO:0007669"/>
    <property type="project" value="TreeGrafter"/>
</dbReference>
<proteinExistence type="predicted"/>
<protein>
    <submittedName>
        <fullName evidence="2">Peptidase M16 domain protein</fullName>
    </submittedName>
</protein>
<dbReference type="PANTHER" id="PTHR43016">
    <property type="entry name" value="PRESEQUENCE PROTEASE"/>
    <property type="match status" value="1"/>
</dbReference>
<dbReference type="PANTHER" id="PTHR43016:SF13">
    <property type="entry name" value="PRESEQUENCE PROTEASE, MITOCHONDRIAL"/>
    <property type="match status" value="1"/>
</dbReference>
<dbReference type="HOGENOM" id="CLU_009165_1_0_12"/>
<dbReference type="InterPro" id="IPR055130">
    <property type="entry name" value="PreP_C"/>
</dbReference>
<sequence>MSERQWALGDELSGFQLVEISTLPEYKGVGYLFRHIETNMEVFQVVNDDSELFFSYVFKTLPSNDCGIAHILEHSVLAGSERYPVRDPFMTLLKGSTNTFMNAMTYPDKTLYPAASPLKKDFDNLFCVYTDAVFAPLLREETFWQEGVRLVTDGENSHFEGVVYNEMLGDGSDHDSIVGKNSVRTLFPDTPYAFESGGNPEQIVRLDYQQFLSFYSQFYHPSNCKLFLYGNLQVGEKLAFLDQEYLKTRGSLKVNSTCKLAESWKQERSVSFTSPMEEGQTQESSSVVLSWATSEVTKPLEVVTLSTLVDIILGNPAAPLYKALLDSELGLDISPESGMSADFRQMPFLVGFKGIDAEKAEAAKACILGALSSIVEEGLDSDLVASCLKRARFKQLEIPGGMPTGLRALNRSLRGWLFDFGPTATIQSVGPLEELEQQLQANPRYFEDWIQTNLIDNPHRCLVTVKGDADHQKRQNEAIAKYAQQTKEALGKKGLKQLVLQNERFLQFENEGDTPQALATVPYLHLSDLPSTIKPNTHEHVSLEGQDLFVRSQFCNQIVYADIAIRIEDLSERELLLLPFYTRLVQMTGLGELSYVQVATKLKHLTGDFNLFVEMGSSCIDEDVLVLLLRTKMLLEDFDDAMQFIQRLLFEANVDDLRQIKQVLNNYKTDFADSITYNAHGFASLCAASVFSAVQYEGEQLSGLHQWFFLDALTDADLPQLAQEMLALQQKLNNCHRLINHLSCDEEYVQTLVPVWEHFVRGFEDKGPIAARKRNYEAVSKGEVHEVQLYRLPSTVSYAAYAMRTSARGSIEQAAQMLLGQILSGNDLWEVIRGQGGAYGVSANADVMEQMFVFSTYRDPRIVGSLSDFKRVLAKYATQSIDAKHIENALISTVGSELKPLSPSQDSILAFRRLLYHITDEFRLMRREQLLGLDSDRLNRGAEALLELAKTEDSYVVLAGSQLLEAEKDKHPMLDRPAVRLPL</sequence>
<dbReference type="GO" id="GO:0046872">
    <property type="term" value="F:metal ion binding"/>
    <property type="evidence" value="ECO:0007669"/>
    <property type="project" value="InterPro"/>
</dbReference>
<accession>F0RSK4</accession>
<reference evidence="3" key="1">
    <citation type="submission" date="2011-02" db="EMBL/GenBank/DDBJ databases">
        <title>Complete sequence of Spirochaeta sp. Buddy.</title>
        <authorList>
            <person name="Lucas S."/>
            <person name="Copeland A."/>
            <person name="Lapidus A."/>
            <person name="Cheng J.-F."/>
            <person name="Goodwin L."/>
            <person name="Pitluck S."/>
            <person name="Zeytun A."/>
            <person name="Detter J.C."/>
            <person name="Han C."/>
            <person name="Tapia R."/>
            <person name="Land M."/>
            <person name="Hauser L."/>
            <person name="Kyrpides N."/>
            <person name="Ivanova N."/>
            <person name="Mikhailova N."/>
            <person name="Pagani I."/>
            <person name="Ritalahti K.M."/>
            <person name="Loeffler F.E."/>
            <person name="Woyke T."/>
        </authorList>
    </citation>
    <scope>NUCLEOTIDE SEQUENCE [LARGE SCALE GENOMIC DNA]</scope>
    <source>
        <strain evidence="3">ATCC BAA-1886 / DSM 22777 / Buddy</strain>
    </source>
</reference>
<dbReference type="Pfam" id="PF05193">
    <property type="entry name" value="Peptidase_M16_C"/>
    <property type="match status" value="1"/>
</dbReference>
<feature type="domain" description="Peptidase M16C associated" evidence="1">
    <location>
        <begin position="465"/>
        <end position="713"/>
    </location>
</feature>
<dbReference type="OrthoDB" id="9762027at2"/>
<dbReference type="Pfam" id="PF08367">
    <property type="entry name" value="M16C_assoc"/>
    <property type="match status" value="1"/>
</dbReference>
<keyword evidence="3" id="KW-1185">Reference proteome</keyword>
<dbReference type="InterPro" id="IPR011249">
    <property type="entry name" value="Metalloenz_LuxS/M16"/>
</dbReference>
<dbReference type="eggNOG" id="COG1026">
    <property type="taxonomic scope" value="Bacteria"/>
</dbReference>
<dbReference type="STRING" id="158189.SpiBuddy_2298"/>
<evidence type="ECO:0000313" key="2">
    <source>
        <dbReference type="EMBL" id="ADY14117.1"/>
    </source>
</evidence>
<name>F0RSK4_SPHGB</name>
<dbReference type="AlphaFoldDB" id="F0RSK4"/>
<dbReference type="Pfam" id="PF22516">
    <property type="entry name" value="PreP_C"/>
    <property type="match status" value="1"/>
</dbReference>
<dbReference type="InterPro" id="IPR013578">
    <property type="entry name" value="Peptidase_M16C_assoc"/>
</dbReference>
<organism evidence="2 3">
    <name type="scientific">Sphaerochaeta globosa (strain ATCC BAA-1886 / DSM 22777 / Buddy)</name>
    <name type="common">Spirochaeta sp. (strain Buddy)</name>
    <dbReference type="NCBI Taxonomy" id="158189"/>
    <lineage>
        <taxon>Bacteria</taxon>
        <taxon>Pseudomonadati</taxon>
        <taxon>Spirochaetota</taxon>
        <taxon>Spirochaetia</taxon>
        <taxon>Spirochaetales</taxon>
        <taxon>Sphaerochaetaceae</taxon>
        <taxon>Sphaerochaeta</taxon>
    </lineage>
</organism>
<dbReference type="InterPro" id="IPR011765">
    <property type="entry name" value="Pept_M16_N"/>
</dbReference>